<reference evidence="2" key="1">
    <citation type="submission" date="2018-06" db="EMBL/GenBank/DDBJ databases">
        <authorList>
            <person name="Zhirakovskaya E."/>
        </authorList>
    </citation>
    <scope>NUCLEOTIDE SEQUENCE</scope>
</reference>
<organism evidence="2">
    <name type="scientific">hydrothermal vent metagenome</name>
    <dbReference type="NCBI Taxonomy" id="652676"/>
    <lineage>
        <taxon>unclassified sequences</taxon>
        <taxon>metagenomes</taxon>
        <taxon>ecological metagenomes</taxon>
    </lineage>
</organism>
<protein>
    <recommendedName>
        <fullName evidence="1">Ribbon-helix-helix domain-containing protein</fullName>
    </recommendedName>
</protein>
<evidence type="ECO:0000259" key="1">
    <source>
        <dbReference type="Pfam" id="PF13467"/>
    </source>
</evidence>
<dbReference type="InterPro" id="IPR038268">
    <property type="entry name" value="RHH_sf"/>
</dbReference>
<evidence type="ECO:0000313" key="2">
    <source>
        <dbReference type="EMBL" id="VAV99430.1"/>
    </source>
</evidence>
<dbReference type="AlphaFoldDB" id="A0A3B0S0L5"/>
<accession>A0A3B0S0L5</accession>
<dbReference type="EMBL" id="UOEH01000275">
    <property type="protein sequence ID" value="VAV99430.1"/>
    <property type="molecule type" value="Genomic_DNA"/>
</dbReference>
<sequence>MRKRSVTLKGHRTSIALEDEFWAALKDFAASDQRSLASLISDIDRKRLKQSPPPGLASALRVFVLKRVAGDT</sequence>
<dbReference type="InterPro" id="IPR027373">
    <property type="entry name" value="RHH_dom"/>
</dbReference>
<dbReference type="Pfam" id="PF13467">
    <property type="entry name" value="RHH_4"/>
    <property type="match status" value="1"/>
</dbReference>
<gene>
    <name evidence="2" type="ORF">MNBD_ALPHA05-1499</name>
</gene>
<feature type="domain" description="Ribbon-helix-helix" evidence="1">
    <location>
        <begin position="2"/>
        <end position="67"/>
    </location>
</feature>
<dbReference type="Gene3D" id="1.10.3990.20">
    <property type="entry name" value="protein bp1543"/>
    <property type="match status" value="1"/>
</dbReference>
<name>A0A3B0S0L5_9ZZZZ</name>
<proteinExistence type="predicted"/>